<proteinExistence type="predicted"/>
<accession>A0AAP5QGH5</accession>
<name>A0AAP5QGH5_9BURK</name>
<feature type="signal peptide" evidence="1">
    <location>
        <begin position="1"/>
        <end position="22"/>
    </location>
</feature>
<organism evidence="2 3">
    <name type="scientific">Paraburkholderia fungorum</name>
    <dbReference type="NCBI Taxonomy" id="134537"/>
    <lineage>
        <taxon>Bacteria</taxon>
        <taxon>Pseudomonadati</taxon>
        <taxon>Pseudomonadota</taxon>
        <taxon>Betaproteobacteria</taxon>
        <taxon>Burkholderiales</taxon>
        <taxon>Burkholderiaceae</taxon>
        <taxon>Paraburkholderia</taxon>
    </lineage>
</organism>
<dbReference type="InterPro" id="IPR042230">
    <property type="entry name" value="CusF_sf"/>
</dbReference>
<dbReference type="RefSeq" id="WP_137959628.1">
    <property type="nucleotide sequence ID" value="NZ_CAKZHR010000064.1"/>
</dbReference>
<dbReference type="AlphaFoldDB" id="A0AAP5QGH5"/>
<gene>
    <name evidence="2" type="ORF">ParKJ_37135</name>
</gene>
<evidence type="ECO:0000313" key="2">
    <source>
        <dbReference type="EMBL" id="MDT8843066.1"/>
    </source>
</evidence>
<feature type="chain" id="PRO_5042890488" evidence="1">
    <location>
        <begin position="23"/>
        <end position="116"/>
    </location>
</feature>
<protein>
    <submittedName>
        <fullName evidence="2">Copper-binding protein</fullName>
    </submittedName>
</protein>
<evidence type="ECO:0000313" key="3">
    <source>
        <dbReference type="Proteomes" id="UP001246473"/>
    </source>
</evidence>
<evidence type="ECO:0000256" key="1">
    <source>
        <dbReference type="SAM" id="SignalP"/>
    </source>
</evidence>
<keyword evidence="1" id="KW-0732">Signal</keyword>
<dbReference type="EMBL" id="JANSLM010000021">
    <property type="protein sequence ID" value="MDT8843066.1"/>
    <property type="molecule type" value="Genomic_DNA"/>
</dbReference>
<dbReference type="InterPro" id="IPR021647">
    <property type="entry name" value="CusF_Ec"/>
</dbReference>
<dbReference type="Proteomes" id="UP001246473">
    <property type="component" value="Unassembled WGS sequence"/>
</dbReference>
<dbReference type="Gene3D" id="2.40.50.320">
    <property type="entry name" value="Copper binding periplasmic protein CusF"/>
    <property type="match status" value="1"/>
</dbReference>
<sequence length="116" mass="12033">MKNVFATVAVSVALAISGSAYAAGDMGNMDMSGGSAKQVGDAKNSMSHGEVKKVDTAAGKLTIKHGPLENLGMDAMTMVFKVKDPAMISQVKVGDKIDFVAEEVDGALTVTKLQKQ</sequence>
<comment type="caution">
    <text evidence="2">The sequence shown here is derived from an EMBL/GenBank/DDBJ whole genome shotgun (WGS) entry which is preliminary data.</text>
</comment>
<reference evidence="2" key="1">
    <citation type="submission" date="2022-08" db="EMBL/GenBank/DDBJ databases">
        <authorList>
            <person name="Kim S.-J."/>
        </authorList>
    </citation>
    <scope>NUCLEOTIDE SEQUENCE</scope>
    <source>
        <strain evidence="2">KJ</strain>
    </source>
</reference>
<dbReference type="Pfam" id="PF11604">
    <property type="entry name" value="CusF_Ec"/>
    <property type="match status" value="1"/>
</dbReference>